<evidence type="ECO:0000313" key="16">
    <source>
        <dbReference type="EMBL" id="KAJ8358443.1"/>
    </source>
</evidence>
<evidence type="ECO:0000256" key="12">
    <source>
        <dbReference type="PIRSR" id="PIRSR601820-1"/>
    </source>
</evidence>
<dbReference type="GO" id="GO:0031012">
    <property type="term" value="C:extracellular matrix"/>
    <property type="evidence" value="ECO:0007669"/>
    <property type="project" value="TreeGrafter"/>
</dbReference>
<keyword evidence="8 12" id="KW-0862">Zinc</keyword>
<dbReference type="GO" id="GO:0008191">
    <property type="term" value="F:metalloendopeptidase inhibitor activity"/>
    <property type="evidence" value="ECO:0007669"/>
    <property type="project" value="InterPro"/>
</dbReference>
<protein>
    <recommendedName>
        <fullName evidence="3">Metalloproteinase inhibitor 2</fullName>
    </recommendedName>
    <alternativeName>
        <fullName evidence="11">Tissue inhibitor of metalloproteinases 2</fullName>
    </alternativeName>
</protein>
<feature type="signal peptide" evidence="14">
    <location>
        <begin position="1"/>
        <end position="26"/>
    </location>
</feature>
<evidence type="ECO:0000256" key="14">
    <source>
        <dbReference type="SAM" id="SignalP"/>
    </source>
</evidence>
<dbReference type="PROSITE" id="PS00288">
    <property type="entry name" value="TIMP"/>
    <property type="match status" value="1"/>
</dbReference>
<reference evidence="16" key="1">
    <citation type="journal article" date="2023" name="Science">
        <title>Genome structures resolve the early diversification of teleost fishes.</title>
        <authorList>
            <person name="Parey E."/>
            <person name="Louis A."/>
            <person name="Montfort J."/>
            <person name="Bouchez O."/>
            <person name="Roques C."/>
            <person name="Iampietro C."/>
            <person name="Lluch J."/>
            <person name="Castinel A."/>
            <person name="Donnadieu C."/>
            <person name="Desvignes T."/>
            <person name="Floi Bucao C."/>
            <person name="Jouanno E."/>
            <person name="Wen M."/>
            <person name="Mejri S."/>
            <person name="Dirks R."/>
            <person name="Jansen H."/>
            <person name="Henkel C."/>
            <person name="Chen W.J."/>
            <person name="Zahm M."/>
            <person name="Cabau C."/>
            <person name="Klopp C."/>
            <person name="Thompson A.W."/>
            <person name="Robinson-Rechavi M."/>
            <person name="Braasch I."/>
            <person name="Lecointre G."/>
            <person name="Bobe J."/>
            <person name="Postlethwait J.H."/>
            <person name="Berthelot C."/>
            <person name="Roest Crollius H."/>
            <person name="Guiguen Y."/>
        </authorList>
    </citation>
    <scope>NUCLEOTIDE SEQUENCE</scope>
    <source>
        <strain evidence="16">NC1722</strain>
    </source>
</reference>
<comment type="caution">
    <text evidence="16">The sequence shown here is derived from an EMBL/GenBank/DDBJ whole genome shotgun (WGS) entry which is preliminary data.</text>
</comment>
<dbReference type="GO" id="GO:0046872">
    <property type="term" value="F:metal ion binding"/>
    <property type="evidence" value="ECO:0007669"/>
    <property type="project" value="UniProtKB-KW"/>
</dbReference>
<dbReference type="Pfam" id="PF00965">
    <property type="entry name" value="TIMP"/>
    <property type="match status" value="1"/>
</dbReference>
<keyword evidence="10" id="KW-0481">Metalloenzyme inhibitor</keyword>
<feature type="chain" id="PRO_5042005916" description="Metalloproteinase inhibitor 2" evidence="14">
    <location>
        <begin position="27"/>
        <end position="161"/>
    </location>
</feature>
<keyword evidence="6" id="KW-0646">Protease inhibitor</keyword>
<evidence type="ECO:0000256" key="7">
    <source>
        <dbReference type="ARBA" id="ARBA00022723"/>
    </source>
</evidence>
<dbReference type="PROSITE" id="PS50189">
    <property type="entry name" value="NTR"/>
    <property type="match status" value="1"/>
</dbReference>
<dbReference type="GO" id="GO:0002020">
    <property type="term" value="F:protease binding"/>
    <property type="evidence" value="ECO:0007669"/>
    <property type="project" value="TreeGrafter"/>
</dbReference>
<keyword evidence="14" id="KW-0732">Signal</keyword>
<evidence type="ECO:0000259" key="15">
    <source>
        <dbReference type="PROSITE" id="PS50189"/>
    </source>
</evidence>
<feature type="disulfide bond" evidence="13">
    <location>
        <begin position="27"/>
        <end position="93"/>
    </location>
</feature>
<comment type="similarity">
    <text evidence="2">Belongs to the protease inhibitor I35 (TIMP) family.</text>
</comment>
<dbReference type="Gene3D" id="2.40.50.120">
    <property type="match status" value="1"/>
</dbReference>
<gene>
    <name evidence="16" type="ORF">AAFF_G00438820</name>
</gene>
<evidence type="ECO:0000256" key="9">
    <source>
        <dbReference type="ARBA" id="ARBA00023157"/>
    </source>
</evidence>
<dbReference type="PANTHER" id="PTHR11844">
    <property type="entry name" value="METALLOPROTEASE INHIBITOR"/>
    <property type="match status" value="1"/>
</dbReference>
<dbReference type="GO" id="GO:0034097">
    <property type="term" value="P:response to cytokine"/>
    <property type="evidence" value="ECO:0007669"/>
    <property type="project" value="TreeGrafter"/>
</dbReference>
<evidence type="ECO:0000256" key="5">
    <source>
        <dbReference type="ARBA" id="ARBA00022608"/>
    </source>
</evidence>
<evidence type="ECO:0000256" key="13">
    <source>
        <dbReference type="PIRSR" id="PIRSR601820-3"/>
    </source>
</evidence>
<evidence type="ECO:0000256" key="4">
    <source>
        <dbReference type="ARBA" id="ARBA00022525"/>
    </source>
</evidence>
<evidence type="ECO:0000256" key="10">
    <source>
        <dbReference type="ARBA" id="ARBA00023215"/>
    </source>
</evidence>
<feature type="binding site" evidence="12">
    <location>
        <position position="27"/>
    </location>
    <ligand>
        <name>Zn(2+)</name>
        <dbReference type="ChEBI" id="CHEBI:29105"/>
        <note>ligand shared with metalloproteinase partner</note>
    </ligand>
</feature>
<comment type="subcellular location">
    <subcellularLocation>
        <location evidence="1">Secreted</location>
    </subcellularLocation>
</comment>
<keyword evidence="7 12" id="KW-0479">Metal-binding</keyword>
<sequence length="161" mass="17826">MTCTISSFFVTLTVLLLWRVSEIAEACGCSPVHPQQAFCDADVVIRAKVGAEQEVFSGNDINGYPIQWIQYDIKQIKMFKGPAHDIEAIFTVCGVPLEANGKKEYLIAGKAEADGKMLVTLCDLIMPWDTMSSAQQRSLNLRYQMGYHMVSPATLLCQRSG</sequence>
<dbReference type="SUPFAM" id="SSF50242">
    <property type="entry name" value="TIMP-like"/>
    <property type="match status" value="1"/>
</dbReference>
<keyword evidence="9 13" id="KW-1015">Disulfide bond</keyword>
<dbReference type="InterPro" id="IPR008993">
    <property type="entry name" value="TIMP-like_OB-fold"/>
</dbReference>
<dbReference type="InterPro" id="IPR001134">
    <property type="entry name" value="Netrin_domain"/>
</dbReference>
<dbReference type="PANTHER" id="PTHR11844:SF24">
    <property type="entry name" value="METALLOPROTEINASE INHIBITOR 2"/>
    <property type="match status" value="1"/>
</dbReference>
<evidence type="ECO:0000256" key="8">
    <source>
        <dbReference type="ARBA" id="ARBA00022833"/>
    </source>
</evidence>
<proteinExistence type="inferred from homology"/>
<evidence type="ECO:0000256" key="6">
    <source>
        <dbReference type="ARBA" id="ARBA00022690"/>
    </source>
</evidence>
<organism evidence="16 17">
    <name type="scientific">Aldrovandia affinis</name>
    <dbReference type="NCBI Taxonomy" id="143900"/>
    <lineage>
        <taxon>Eukaryota</taxon>
        <taxon>Metazoa</taxon>
        <taxon>Chordata</taxon>
        <taxon>Craniata</taxon>
        <taxon>Vertebrata</taxon>
        <taxon>Euteleostomi</taxon>
        <taxon>Actinopterygii</taxon>
        <taxon>Neopterygii</taxon>
        <taxon>Teleostei</taxon>
        <taxon>Notacanthiformes</taxon>
        <taxon>Halosauridae</taxon>
        <taxon>Aldrovandia</taxon>
    </lineage>
</organism>
<dbReference type="GO" id="GO:0009725">
    <property type="term" value="P:response to hormone"/>
    <property type="evidence" value="ECO:0007669"/>
    <property type="project" value="TreeGrafter"/>
</dbReference>
<dbReference type="SMART" id="SM00206">
    <property type="entry name" value="NTR"/>
    <property type="match status" value="1"/>
</dbReference>
<feature type="domain" description="NTR" evidence="15">
    <location>
        <begin position="27"/>
        <end position="147"/>
    </location>
</feature>
<evidence type="ECO:0000256" key="2">
    <source>
        <dbReference type="ARBA" id="ARBA00011027"/>
    </source>
</evidence>
<keyword evidence="5" id="KW-0483">Metalloprotease inhibitor</keyword>
<dbReference type="GO" id="GO:0005615">
    <property type="term" value="C:extracellular space"/>
    <property type="evidence" value="ECO:0007669"/>
    <property type="project" value="TreeGrafter"/>
</dbReference>
<dbReference type="GO" id="GO:0051045">
    <property type="term" value="P:negative regulation of membrane protein ectodomain proteolysis"/>
    <property type="evidence" value="ECO:0007669"/>
    <property type="project" value="TreeGrafter"/>
</dbReference>
<dbReference type="EMBL" id="JAINUG010000975">
    <property type="protein sequence ID" value="KAJ8358443.1"/>
    <property type="molecule type" value="Genomic_DNA"/>
</dbReference>
<dbReference type="InterPro" id="IPR030490">
    <property type="entry name" value="TIMP_CS"/>
</dbReference>
<feature type="disulfide bond" evidence="13">
    <location>
        <begin position="29"/>
        <end position="122"/>
    </location>
</feature>
<dbReference type="InterPro" id="IPR001820">
    <property type="entry name" value="TIMP"/>
</dbReference>
<dbReference type="AlphaFoldDB" id="A0AAD7R362"/>
<evidence type="ECO:0000256" key="1">
    <source>
        <dbReference type="ARBA" id="ARBA00004613"/>
    </source>
</evidence>
<name>A0AAD7R362_9TELE</name>
<evidence type="ECO:0000313" key="17">
    <source>
        <dbReference type="Proteomes" id="UP001221898"/>
    </source>
</evidence>
<evidence type="ECO:0000256" key="11">
    <source>
        <dbReference type="ARBA" id="ARBA00030102"/>
    </source>
</evidence>
<dbReference type="Proteomes" id="UP001221898">
    <property type="component" value="Unassembled WGS sequence"/>
</dbReference>
<accession>A0AAD7R362</accession>
<keyword evidence="4" id="KW-0964">Secreted</keyword>
<keyword evidence="17" id="KW-1185">Reference proteome</keyword>
<evidence type="ECO:0000256" key="3">
    <source>
        <dbReference type="ARBA" id="ARBA00013520"/>
    </source>
</evidence>